<keyword evidence="5 6" id="KW-0472">Membrane</keyword>
<dbReference type="PANTHER" id="PTHR42709">
    <property type="entry name" value="ALKALINE PHOSPHATASE LIKE PROTEIN"/>
    <property type="match status" value="1"/>
</dbReference>
<evidence type="ECO:0000256" key="1">
    <source>
        <dbReference type="ARBA" id="ARBA00004651"/>
    </source>
</evidence>
<evidence type="ECO:0000256" key="4">
    <source>
        <dbReference type="ARBA" id="ARBA00022989"/>
    </source>
</evidence>
<comment type="subcellular location">
    <subcellularLocation>
        <location evidence="1">Cell membrane</location>
        <topology evidence="1">Multi-pass membrane protein</topology>
    </subcellularLocation>
</comment>
<keyword evidence="9" id="KW-1185">Reference proteome</keyword>
<evidence type="ECO:0000256" key="3">
    <source>
        <dbReference type="ARBA" id="ARBA00022692"/>
    </source>
</evidence>
<feature type="domain" description="VTT" evidence="7">
    <location>
        <begin position="34"/>
        <end position="164"/>
    </location>
</feature>
<dbReference type="Proteomes" id="UP000644699">
    <property type="component" value="Unassembled WGS sequence"/>
</dbReference>
<dbReference type="GO" id="GO:0005886">
    <property type="term" value="C:plasma membrane"/>
    <property type="evidence" value="ECO:0007669"/>
    <property type="project" value="UniProtKB-SubCell"/>
</dbReference>
<feature type="transmembrane region" description="Helical" evidence="6">
    <location>
        <begin position="144"/>
        <end position="165"/>
    </location>
</feature>
<organism evidence="8 9">
    <name type="scientific">Aureimonas endophytica</name>
    <dbReference type="NCBI Taxonomy" id="2027858"/>
    <lineage>
        <taxon>Bacteria</taxon>
        <taxon>Pseudomonadati</taxon>
        <taxon>Pseudomonadota</taxon>
        <taxon>Alphaproteobacteria</taxon>
        <taxon>Hyphomicrobiales</taxon>
        <taxon>Aurantimonadaceae</taxon>
        <taxon>Aureimonas</taxon>
    </lineage>
</organism>
<evidence type="ECO:0000256" key="5">
    <source>
        <dbReference type="ARBA" id="ARBA00023136"/>
    </source>
</evidence>
<keyword evidence="3 6" id="KW-0812">Transmembrane</keyword>
<dbReference type="InterPro" id="IPR051311">
    <property type="entry name" value="DedA_domain"/>
</dbReference>
<keyword evidence="4 6" id="KW-1133">Transmembrane helix</keyword>
<keyword evidence="2" id="KW-1003">Cell membrane</keyword>
<gene>
    <name evidence="8" type="ORF">GCM10011390_45640</name>
</gene>
<reference evidence="8" key="2">
    <citation type="submission" date="2020-09" db="EMBL/GenBank/DDBJ databases">
        <authorList>
            <person name="Sun Q."/>
            <person name="Zhou Y."/>
        </authorList>
    </citation>
    <scope>NUCLEOTIDE SEQUENCE</scope>
    <source>
        <strain evidence="8">CGMCC 1.15367</strain>
    </source>
</reference>
<protein>
    <recommendedName>
        <fullName evidence="7">VTT domain-containing protein</fullName>
    </recommendedName>
</protein>
<dbReference type="AlphaFoldDB" id="A0A917A0P7"/>
<dbReference type="EMBL" id="BMIQ01000009">
    <property type="protein sequence ID" value="GGE21209.1"/>
    <property type="molecule type" value="Genomic_DNA"/>
</dbReference>
<accession>A0A917A0P7</accession>
<dbReference type="InterPro" id="IPR032816">
    <property type="entry name" value="VTT_dom"/>
</dbReference>
<feature type="transmembrane region" description="Helical" evidence="6">
    <location>
        <begin position="6"/>
        <end position="24"/>
    </location>
</feature>
<reference evidence="8" key="1">
    <citation type="journal article" date="2014" name="Int. J. Syst. Evol. Microbiol.">
        <title>Complete genome sequence of Corynebacterium casei LMG S-19264T (=DSM 44701T), isolated from a smear-ripened cheese.</title>
        <authorList>
            <consortium name="US DOE Joint Genome Institute (JGI-PGF)"/>
            <person name="Walter F."/>
            <person name="Albersmeier A."/>
            <person name="Kalinowski J."/>
            <person name="Ruckert C."/>
        </authorList>
    </citation>
    <scope>NUCLEOTIDE SEQUENCE</scope>
    <source>
        <strain evidence="8">CGMCC 1.15367</strain>
    </source>
</reference>
<evidence type="ECO:0000259" key="7">
    <source>
        <dbReference type="Pfam" id="PF09335"/>
    </source>
</evidence>
<evidence type="ECO:0000313" key="9">
    <source>
        <dbReference type="Proteomes" id="UP000644699"/>
    </source>
</evidence>
<evidence type="ECO:0000313" key="8">
    <source>
        <dbReference type="EMBL" id="GGE21209.1"/>
    </source>
</evidence>
<dbReference type="Pfam" id="PF09335">
    <property type="entry name" value="VTT_dom"/>
    <property type="match status" value="1"/>
</dbReference>
<comment type="caution">
    <text evidence="8">The sequence shown here is derived from an EMBL/GenBank/DDBJ whole genome shotgun (WGS) entry which is preliminary data.</text>
</comment>
<dbReference type="RefSeq" id="WP_188912629.1">
    <property type="nucleotide sequence ID" value="NZ_BMIQ01000009.1"/>
</dbReference>
<feature type="transmembrane region" description="Helical" evidence="6">
    <location>
        <begin position="31"/>
        <end position="48"/>
    </location>
</feature>
<feature type="transmembrane region" description="Helical" evidence="6">
    <location>
        <begin position="54"/>
        <end position="75"/>
    </location>
</feature>
<name>A0A917A0P7_9HYPH</name>
<evidence type="ECO:0000256" key="2">
    <source>
        <dbReference type="ARBA" id="ARBA00022475"/>
    </source>
</evidence>
<proteinExistence type="predicted"/>
<evidence type="ECO:0000256" key="6">
    <source>
        <dbReference type="SAM" id="Phobius"/>
    </source>
</evidence>
<sequence>MDIDPVGAAMGWVAAYGTCGLLALSLSERFVPVLPSYGLLVAIGLAAAEGHWPLPQALAASIAGSVGGSLLLYALVARLGAARSRRLILAMARLVRISAATVDGWTARIESRQGLLVFTAQLVPTIRLLAPGLAGLVRLDHRSFLLATTAGVTLWNGAFIGIGYASGRLDADVNGSWVALLVLVALLAVEALVFLAWRRFARRDGGARGPLPRKVTPC</sequence>
<feature type="transmembrane region" description="Helical" evidence="6">
    <location>
        <begin position="177"/>
        <end position="197"/>
    </location>
</feature>
<dbReference type="PANTHER" id="PTHR42709:SF6">
    <property type="entry name" value="UNDECAPRENYL PHOSPHATE TRANSPORTER A"/>
    <property type="match status" value="1"/>
</dbReference>